<sequence length="27" mass="3196">MEPHLLECLDQTISLARVSQLKEFEHK</sequence>
<evidence type="ECO:0000313" key="2">
    <source>
        <dbReference type="Proteomes" id="UP000678393"/>
    </source>
</evidence>
<reference evidence="1" key="1">
    <citation type="submission" date="2021-04" db="EMBL/GenBank/DDBJ databases">
        <authorList>
            <consortium name="Molecular Ecology Group"/>
        </authorList>
    </citation>
    <scope>NUCLEOTIDE SEQUENCE</scope>
</reference>
<comment type="caution">
    <text evidence="1">The sequence shown here is derived from an EMBL/GenBank/DDBJ whole genome shotgun (WGS) entry which is preliminary data.</text>
</comment>
<name>A0A8S4A8Q1_9EUPU</name>
<gene>
    <name evidence="1" type="ORF">CUNI_LOCUS20249</name>
</gene>
<dbReference type="Proteomes" id="UP000678393">
    <property type="component" value="Unassembled WGS sequence"/>
</dbReference>
<dbReference type="EMBL" id="CAJHNH020007501">
    <property type="protein sequence ID" value="CAG5134691.1"/>
    <property type="molecule type" value="Genomic_DNA"/>
</dbReference>
<dbReference type="AlphaFoldDB" id="A0A8S4A8Q1"/>
<accession>A0A8S4A8Q1</accession>
<feature type="non-terminal residue" evidence="1">
    <location>
        <position position="27"/>
    </location>
</feature>
<proteinExistence type="predicted"/>
<evidence type="ECO:0000313" key="1">
    <source>
        <dbReference type="EMBL" id="CAG5134691.1"/>
    </source>
</evidence>
<keyword evidence="2" id="KW-1185">Reference proteome</keyword>
<organism evidence="1 2">
    <name type="scientific">Candidula unifasciata</name>
    <dbReference type="NCBI Taxonomy" id="100452"/>
    <lineage>
        <taxon>Eukaryota</taxon>
        <taxon>Metazoa</taxon>
        <taxon>Spiralia</taxon>
        <taxon>Lophotrochozoa</taxon>
        <taxon>Mollusca</taxon>
        <taxon>Gastropoda</taxon>
        <taxon>Heterobranchia</taxon>
        <taxon>Euthyneura</taxon>
        <taxon>Panpulmonata</taxon>
        <taxon>Eupulmonata</taxon>
        <taxon>Stylommatophora</taxon>
        <taxon>Helicina</taxon>
        <taxon>Helicoidea</taxon>
        <taxon>Geomitridae</taxon>
        <taxon>Candidula</taxon>
    </lineage>
</organism>
<protein>
    <submittedName>
        <fullName evidence="1">Uncharacterized protein</fullName>
    </submittedName>
</protein>